<evidence type="ECO:0000313" key="3">
    <source>
        <dbReference type="Proteomes" id="UP000800041"/>
    </source>
</evidence>
<feature type="chain" id="PRO_5026167911" evidence="1">
    <location>
        <begin position="18"/>
        <end position="90"/>
    </location>
</feature>
<keyword evidence="1" id="KW-0732">Signal</keyword>
<gene>
    <name evidence="2" type="ORF">K402DRAFT_392745</name>
</gene>
<evidence type="ECO:0000256" key="1">
    <source>
        <dbReference type="SAM" id="SignalP"/>
    </source>
</evidence>
<proteinExistence type="predicted"/>
<accession>A0A6G1H2P1</accession>
<organism evidence="2 3">
    <name type="scientific">Aulographum hederae CBS 113979</name>
    <dbReference type="NCBI Taxonomy" id="1176131"/>
    <lineage>
        <taxon>Eukaryota</taxon>
        <taxon>Fungi</taxon>
        <taxon>Dikarya</taxon>
        <taxon>Ascomycota</taxon>
        <taxon>Pezizomycotina</taxon>
        <taxon>Dothideomycetes</taxon>
        <taxon>Pleosporomycetidae</taxon>
        <taxon>Aulographales</taxon>
        <taxon>Aulographaceae</taxon>
    </lineage>
</organism>
<dbReference type="Proteomes" id="UP000800041">
    <property type="component" value="Unassembled WGS sequence"/>
</dbReference>
<reference evidence="2" key="1">
    <citation type="journal article" date="2020" name="Stud. Mycol.">
        <title>101 Dothideomycetes genomes: a test case for predicting lifestyles and emergence of pathogens.</title>
        <authorList>
            <person name="Haridas S."/>
            <person name="Albert R."/>
            <person name="Binder M."/>
            <person name="Bloem J."/>
            <person name="Labutti K."/>
            <person name="Salamov A."/>
            <person name="Andreopoulos B."/>
            <person name="Baker S."/>
            <person name="Barry K."/>
            <person name="Bills G."/>
            <person name="Bluhm B."/>
            <person name="Cannon C."/>
            <person name="Castanera R."/>
            <person name="Culley D."/>
            <person name="Daum C."/>
            <person name="Ezra D."/>
            <person name="Gonzalez J."/>
            <person name="Henrissat B."/>
            <person name="Kuo A."/>
            <person name="Liang C."/>
            <person name="Lipzen A."/>
            <person name="Lutzoni F."/>
            <person name="Magnuson J."/>
            <person name="Mondo S."/>
            <person name="Nolan M."/>
            <person name="Ohm R."/>
            <person name="Pangilinan J."/>
            <person name="Park H.-J."/>
            <person name="Ramirez L."/>
            <person name="Alfaro M."/>
            <person name="Sun H."/>
            <person name="Tritt A."/>
            <person name="Yoshinaga Y."/>
            <person name="Zwiers L.-H."/>
            <person name="Turgeon B."/>
            <person name="Goodwin S."/>
            <person name="Spatafora J."/>
            <person name="Crous P."/>
            <person name="Grigoriev I."/>
        </authorList>
    </citation>
    <scope>NUCLEOTIDE SEQUENCE</scope>
    <source>
        <strain evidence="2">CBS 113979</strain>
    </source>
</reference>
<feature type="signal peptide" evidence="1">
    <location>
        <begin position="1"/>
        <end position="17"/>
    </location>
</feature>
<keyword evidence="3" id="KW-1185">Reference proteome</keyword>
<name>A0A6G1H2P1_9PEZI</name>
<protein>
    <submittedName>
        <fullName evidence="2">Uncharacterized protein</fullName>
    </submittedName>
</protein>
<sequence>MRSLVVVVLALATLAAAWPTWPSAKRLSFRSLFDMLTARQTTDPPANPEDSDYVLTTDTVATYTTSGKTIAFLLLEVGNVERLMSVMVVG</sequence>
<dbReference type="EMBL" id="ML977152">
    <property type="protein sequence ID" value="KAF1987486.1"/>
    <property type="molecule type" value="Genomic_DNA"/>
</dbReference>
<evidence type="ECO:0000313" key="2">
    <source>
        <dbReference type="EMBL" id="KAF1987486.1"/>
    </source>
</evidence>
<dbReference type="AlphaFoldDB" id="A0A6G1H2P1"/>